<organism evidence="2">
    <name type="scientific">marine sediment metagenome</name>
    <dbReference type="NCBI Taxonomy" id="412755"/>
    <lineage>
        <taxon>unclassified sequences</taxon>
        <taxon>metagenomes</taxon>
        <taxon>ecological metagenomes</taxon>
    </lineage>
</organism>
<protein>
    <recommendedName>
        <fullName evidence="1">Glycosyl transferase family 1 domain-containing protein</fullName>
    </recommendedName>
</protein>
<sequence>MSLEFVKFLQEEGQVEKSPFMSWLKEEDKKTPFQRYIASQQELKEAEVFVLLSDYESQGIVVTEAISIGKPVMVNDSTALHDHVGNYGVVGITDVEHYGEITWKLKEMLDKPWKFVPKNNSVISQKETNTRTMEVYEMVKLYEGHE</sequence>
<dbReference type="Gene3D" id="3.40.50.2000">
    <property type="entry name" value="Glycogen Phosphorylase B"/>
    <property type="match status" value="1"/>
</dbReference>
<evidence type="ECO:0000313" key="2">
    <source>
        <dbReference type="EMBL" id="KKL05926.1"/>
    </source>
</evidence>
<dbReference type="InterPro" id="IPR001296">
    <property type="entry name" value="Glyco_trans_1"/>
</dbReference>
<proteinExistence type="predicted"/>
<dbReference type="GO" id="GO:0016757">
    <property type="term" value="F:glycosyltransferase activity"/>
    <property type="evidence" value="ECO:0007669"/>
    <property type="project" value="InterPro"/>
</dbReference>
<accession>A0A0F9CJP4</accession>
<name>A0A0F9CJP4_9ZZZZ</name>
<reference evidence="2" key="1">
    <citation type="journal article" date="2015" name="Nature">
        <title>Complex archaea that bridge the gap between prokaryotes and eukaryotes.</title>
        <authorList>
            <person name="Spang A."/>
            <person name="Saw J.H."/>
            <person name="Jorgensen S.L."/>
            <person name="Zaremba-Niedzwiedzka K."/>
            <person name="Martijn J."/>
            <person name="Lind A.E."/>
            <person name="van Eijk R."/>
            <person name="Schleper C."/>
            <person name="Guy L."/>
            <person name="Ettema T.J."/>
        </authorList>
    </citation>
    <scope>NUCLEOTIDE SEQUENCE</scope>
</reference>
<dbReference type="SUPFAM" id="SSF53756">
    <property type="entry name" value="UDP-Glycosyltransferase/glycogen phosphorylase"/>
    <property type="match status" value="1"/>
</dbReference>
<comment type="caution">
    <text evidence="2">The sequence shown here is derived from an EMBL/GenBank/DDBJ whole genome shotgun (WGS) entry which is preliminary data.</text>
</comment>
<evidence type="ECO:0000259" key="1">
    <source>
        <dbReference type="Pfam" id="PF00534"/>
    </source>
</evidence>
<dbReference type="EMBL" id="LAZR01043922">
    <property type="protein sequence ID" value="KKL05926.1"/>
    <property type="molecule type" value="Genomic_DNA"/>
</dbReference>
<feature type="domain" description="Glycosyl transferase family 1" evidence="1">
    <location>
        <begin position="40"/>
        <end position="112"/>
    </location>
</feature>
<gene>
    <name evidence="2" type="ORF">LCGC14_2601160</name>
</gene>
<dbReference type="Pfam" id="PF00534">
    <property type="entry name" value="Glycos_transf_1"/>
    <property type="match status" value="1"/>
</dbReference>
<dbReference type="AlphaFoldDB" id="A0A0F9CJP4"/>